<gene>
    <name evidence="2" type="ORF">NRB20_44240</name>
</gene>
<dbReference type="AlphaFoldDB" id="A0A7K0D8W8"/>
<dbReference type="Proteomes" id="UP000438448">
    <property type="component" value="Unassembled WGS sequence"/>
</dbReference>
<evidence type="ECO:0000313" key="3">
    <source>
        <dbReference type="Proteomes" id="UP000438448"/>
    </source>
</evidence>
<organism evidence="2 3">
    <name type="scientific">Nocardia macrotermitis</name>
    <dbReference type="NCBI Taxonomy" id="2585198"/>
    <lineage>
        <taxon>Bacteria</taxon>
        <taxon>Bacillati</taxon>
        <taxon>Actinomycetota</taxon>
        <taxon>Actinomycetes</taxon>
        <taxon>Mycobacteriales</taxon>
        <taxon>Nocardiaceae</taxon>
        <taxon>Nocardia</taxon>
    </lineage>
</organism>
<keyword evidence="3" id="KW-1185">Reference proteome</keyword>
<feature type="region of interest" description="Disordered" evidence="1">
    <location>
        <begin position="16"/>
        <end position="35"/>
    </location>
</feature>
<protein>
    <submittedName>
        <fullName evidence="2">Uncharacterized protein</fullName>
    </submittedName>
</protein>
<dbReference type="EMBL" id="WEGK01000009">
    <property type="protein sequence ID" value="MQY21314.1"/>
    <property type="molecule type" value="Genomic_DNA"/>
</dbReference>
<proteinExistence type="predicted"/>
<name>A0A7K0D8W8_9NOCA</name>
<reference evidence="2 3" key="1">
    <citation type="submission" date="2019-10" db="EMBL/GenBank/DDBJ databases">
        <title>Nocardia macrotermitis sp. nov. and Nocardia aurantia sp. nov., isolated from the gut of fungus growing-termite Macrotermes natalensis.</title>
        <authorList>
            <person name="Benndorf R."/>
            <person name="Schwitalla J."/>
            <person name="Martin K."/>
            <person name="De Beer W."/>
            <person name="Kaster A.-K."/>
            <person name="Vollmers J."/>
            <person name="Poulsen M."/>
            <person name="Beemelmanns C."/>
        </authorList>
    </citation>
    <scope>NUCLEOTIDE SEQUENCE [LARGE SCALE GENOMIC DNA]</scope>
    <source>
        <strain evidence="2 3">RB20</strain>
    </source>
</reference>
<sequence length="131" mass="14045">MRAMPVAGELLTGMGRRAAARRRPQHPTGMGNRPVPTTTELVTHEMLVDGLAVSVVIERPEVDHGGCSWRCRIRVARGDARREQSQVVGISSQEVLDQALDLAAERLGISRADLLAGASVGAPLRMAGRSK</sequence>
<evidence type="ECO:0000256" key="1">
    <source>
        <dbReference type="SAM" id="MobiDB-lite"/>
    </source>
</evidence>
<accession>A0A7K0D8W8</accession>
<comment type="caution">
    <text evidence="2">The sequence shown here is derived from an EMBL/GenBank/DDBJ whole genome shotgun (WGS) entry which is preliminary data.</text>
</comment>
<evidence type="ECO:0000313" key="2">
    <source>
        <dbReference type="EMBL" id="MQY21314.1"/>
    </source>
</evidence>